<keyword evidence="1" id="KW-1133">Transmembrane helix</keyword>
<accession>A0A6S6YTQ6</accession>
<keyword evidence="1" id="KW-0472">Membrane</keyword>
<dbReference type="InterPro" id="IPR007047">
    <property type="entry name" value="Flp_Fap"/>
</dbReference>
<evidence type="ECO:0000313" key="2">
    <source>
        <dbReference type="EMBL" id="CAB3637150.1"/>
    </source>
</evidence>
<reference evidence="2 3" key="1">
    <citation type="submission" date="2020-04" db="EMBL/GenBank/DDBJ databases">
        <authorList>
            <person name="De Canck E."/>
        </authorList>
    </citation>
    <scope>NUCLEOTIDE SEQUENCE [LARGE SCALE GENOMIC DNA]</scope>
    <source>
        <strain evidence="2 3">LMG 3431</strain>
    </source>
</reference>
<gene>
    <name evidence="2" type="ORF">LMG3431_01723</name>
</gene>
<dbReference type="Pfam" id="PF04964">
    <property type="entry name" value="Flp_Fap"/>
    <property type="match status" value="1"/>
</dbReference>
<protein>
    <recommendedName>
        <fullName evidence="4">Flp family type IVb pilin</fullName>
    </recommendedName>
</protein>
<keyword evidence="3" id="KW-1185">Reference proteome</keyword>
<dbReference type="AlphaFoldDB" id="A0A6S6YTQ6"/>
<organism evidence="2 3">
    <name type="scientific">Achromobacter pestifer</name>
    <dbReference type="NCBI Taxonomy" id="1353889"/>
    <lineage>
        <taxon>Bacteria</taxon>
        <taxon>Pseudomonadati</taxon>
        <taxon>Pseudomonadota</taxon>
        <taxon>Betaproteobacteria</taxon>
        <taxon>Burkholderiales</taxon>
        <taxon>Alcaligenaceae</taxon>
        <taxon>Achromobacter</taxon>
    </lineage>
</organism>
<evidence type="ECO:0000313" key="3">
    <source>
        <dbReference type="Proteomes" id="UP000494108"/>
    </source>
</evidence>
<name>A0A6S6YTQ6_9BURK</name>
<evidence type="ECO:0000256" key="1">
    <source>
        <dbReference type="SAM" id="Phobius"/>
    </source>
</evidence>
<keyword evidence="1" id="KW-0812">Transmembrane</keyword>
<feature type="transmembrane region" description="Helical" evidence="1">
    <location>
        <begin position="20"/>
        <end position="46"/>
    </location>
</feature>
<dbReference type="RefSeq" id="WP_175174048.1">
    <property type="nucleotide sequence ID" value="NZ_CADIJX010000002.1"/>
</dbReference>
<sequence length="60" mass="6178">MKAKLAQFWNDEEGITALEYGLIAGLMAVAIIAAIGFFTGGLTSLFTDLGAKLTSQGGAI</sequence>
<proteinExistence type="predicted"/>
<evidence type="ECO:0008006" key="4">
    <source>
        <dbReference type="Google" id="ProtNLM"/>
    </source>
</evidence>
<dbReference type="EMBL" id="CADIJX010000002">
    <property type="protein sequence ID" value="CAB3637150.1"/>
    <property type="molecule type" value="Genomic_DNA"/>
</dbReference>
<dbReference type="Proteomes" id="UP000494108">
    <property type="component" value="Unassembled WGS sequence"/>
</dbReference>